<proteinExistence type="predicted"/>
<feature type="transmembrane region" description="Helical" evidence="1">
    <location>
        <begin position="57"/>
        <end position="76"/>
    </location>
</feature>
<dbReference type="AlphaFoldDB" id="A0A8X6NZC2"/>
<dbReference type="EMBL" id="BMAW01063307">
    <property type="protein sequence ID" value="GFT39636.1"/>
    <property type="molecule type" value="Genomic_DNA"/>
</dbReference>
<dbReference type="Proteomes" id="UP000887013">
    <property type="component" value="Unassembled WGS sequence"/>
</dbReference>
<accession>A0A8X6NZC2</accession>
<protein>
    <submittedName>
        <fullName evidence="2">Uncharacterized protein</fullName>
    </submittedName>
</protein>
<keyword evidence="1" id="KW-1133">Transmembrane helix</keyword>
<keyword evidence="1" id="KW-0812">Transmembrane</keyword>
<evidence type="ECO:0000313" key="3">
    <source>
        <dbReference type="Proteomes" id="UP000887013"/>
    </source>
</evidence>
<organism evidence="2 3">
    <name type="scientific">Nephila pilipes</name>
    <name type="common">Giant wood spider</name>
    <name type="synonym">Nephila maculata</name>
    <dbReference type="NCBI Taxonomy" id="299642"/>
    <lineage>
        <taxon>Eukaryota</taxon>
        <taxon>Metazoa</taxon>
        <taxon>Ecdysozoa</taxon>
        <taxon>Arthropoda</taxon>
        <taxon>Chelicerata</taxon>
        <taxon>Arachnida</taxon>
        <taxon>Araneae</taxon>
        <taxon>Araneomorphae</taxon>
        <taxon>Entelegynae</taxon>
        <taxon>Araneoidea</taxon>
        <taxon>Nephilidae</taxon>
        <taxon>Nephila</taxon>
    </lineage>
</organism>
<reference evidence="2" key="1">
    <citation type="submission" date="2020-08" db="EMBL/GenBank/DDBJ databases">
        <title>Multicomponent nature underlies the extraordinary mechanical properties of spider dragline silk.</title>
        <authorList>
            <person name="Kono N."/>
            <person name="Nakamura H."/>
            <person name="Mori M."/>
            <person name="Yoshida Y."/>
            <person name="Ohtoshi R."/>
            <person name="Malay A.D."/>
            <person name="Moran D.A.P."/>
            <person name="Tomita M."/>
            <person name="Numata K."/>
            <person name="Arakawa K."/>
        </authorList>
    </citation>
    <scope>NUCLEOTIDE SEQUENCE</scope>
</reference>
<comment type="caution">
    <text evidence="2">The sequence shown here is derived from an EMBL/GenBank/DDBJ whole genome shotgun (WGS) entry which is preliminary data.</text>
</comment>
<name>A0A8X6NZC2_NEPPI</name>
<gene>
    <name evidence="2" type="ORF">NPIL_538941</name>
</gene>
<keyword evidence="1" id="KW-0472">Membrane</keyword>
<keyword evidence="3" id="KW-1185">Reference proteome</keyword>
<sequence>MASSAVLVAMCRCLTLQSVEMSPNRRQTDNNLITLELPRDILVVCGYELWNYLGREIIMQSYFFVILSVCVVLLSLHPGVVEMAPKARVERQSDDLLTIAISKDTVVGLLEALLGKDGLLGGLLG</sequence>
<evidence type="ECO:0000256" key="1">
    <source>
        <dbReference type="SAM" id="Phobius"/>
    </source>
</evidence>
<evidence type="ECO:0000313" key="2">
    <source>
        <dbReference type="EMBL" id="GFT39636.1"/>
    </source>
</evidence>